<name>A0A7R9A640_9CRUS</name>
<dbReference type="PANTHER" id="PTHR23310:SF62">
    <property type="entry name" value="ACYL-COA BINDING PROTEIN 1, ISOFORM A"/>
    <property type="match status" value="1"/>
</dbReference>
<dbReference type="GO" id="GO:0006631">
    <property type="term" value="P:fatty acid metabolic process"/>
    <property type="evidence" value="ECO:0007669"/>
    <property type="project" value="TreeGrafter"/>
</dbReference>
<comment type="similarity">
    <text evidence="1">Belongs to the ACBP family.</text>
</comment>
<accession>A0A7R9A640</accession>
<dbReference type="Proteomes" id="UP000677054">
    <property type="component" value="Unassembled WGS sequence"/>
</dbReference>
<dbReference type="InterPro" id="IPR035984">
    <property type="entry name" value="Acyl-CoA-binding_sf"/>
</dbReference>
<feature type="domain" description="ACB" evidence="3">
    <location>
        <begin position="23"/>
        <end position="108"/>
    </location>
</feature>
<dbReference type="GO" id="GO:0000062">
    <property type="term" value="F:fatty-acyl-CoA binding"/>
    <property type="evidence" value="ECO:0007669"/>
    <property type="project" value="InterPro"/>
</dbReference>
<evidence type="ECO:0000313" key="4">
    <source>
        <dbReference type="EMBL" id="CAD7244861.1"/>
    </source>
</evidence>
<evidence type="ECO:0000256" key="2">
    <source>
        <dbReference type="ARBA" id="ARBA00023121"/>
    </source>
</evidence>
<dbReference type="Gene3D" id="1.20.80.10">
    <property type="match status" value="1"/>
</dbReference>
<keyword evidence="2" id="KW-0446">Lipid-binding</keyword>
<dbReference type="AlphaFoldDB" id="A0A7R9A640"/>
<dbReference type="Pfam" id="PF00887">
    <property type="entry name" value="ACBP"/>
    <property type="match status" value="1"/>
</dbReference>
<dbReference type="PRINTS" id="PR00689">
    <property type="entry name" value="ACOABINDINGP"/>
</dbReference>
<protein>
    <recommendedName>
        <fullName evidence="3">ACB domain-containing protein</fullName>
    </recommendedName>
</protein>
<keyword evidence="5" id="KW-1185">Reference proteome</keyword>
<evidence type="ECO:0000256" key="1">
    <source>
        <dbReference type="ARBA" id="ARBA00005567"/>
    </source>
</evidence>
<dbReference type="EMBL" id="LR900245">
    <property type="protein sequence ID" value="CAD7244861.1"/>
    <property type="molecule type" value="Genomic_DNA"/>
</dbReference>
<evidence type="ECO:0000259" key="3">
    <source>
        <dbReference type="PROSITE" id="PS51228"/>
    </source>
</evidence>
<dbReference type="InterPro" id="IPR000582">
    <property type="entry name" value="Acyl-CoA-binding_protein"/>
</dbReference>
<reference evidence="4" key="1">
    <citation type="submission" date="2020-11" db="EMBL/GenBank/DDBJ databases">
        <authorList>
            <person name="Tran Van P."/>
        </authorList>
    </citation>
    <scope>NUCLEOTIDE SEQUENCE</scope>
</reference>
<gene>
    <name evidence="4" type="ORF">DSTB1V02_LOCUS4747</name>
</gene>
<dbReference type="PROSITE" id="PS51228">
    <property type="entry name" value="ACB_2"/>
    <property type="match status" value="1"/>
</dbReference>
<sequence>MGDAECKHFSLHFVVLNHELHLQDASFQKAADDVKNLKTKPKDAEMLEIYGLFKQAMVGDINISRPSMLDPKGQAKWDAWNTRKGMSTGEAKENYVKKAGELIAKYGK</sequence>
<organism evidence="4">
    <name type="scientific">Darwinula stevensoni</name>
    <dbReference type="NCBI Taxonomy" id="69355"/>
    <lineage>
        <taxon>Eukaryota</taxon>
        <taxon>Metazoa</taxon>
        <taxon>Ecdysozoa</taxon>
        <taxon>Arthropoda</taxon>
        <taxon>Crustacea</taxon>
        <taxon>Oligostraca</taxon>
        <taxon>Ostracoda</taxon>
        <taxon>Podocopa</taxon>
        <taxon>Podocopida</taxon>
        <taxon>Darwinulocopina</taxon>
        <taxon>Darwinuloidea</taxon>
        <taxon>Darwinulidae</taxon>
        <taxon>Darwinula</taxon>
    </lineage>
</organism>
<dbReference type="EMBL" id="CAJPEV010000728">
    <property type="protein sequence ID" value="CAG0887957.1"/>
    <property type="molecule type" value="Genomic_DNA"/>
</dbReference>
<proteinExistence type="inferred from homology"/>
<dbReference type="InterPro" id="IPR014352">
    <property type="entry name" value="FERM/acyl-CoA-bd_prot_sf"/>
</dbReference>
<dbReference type="PANTHER" id="PTHR23310">
    <property type="entry name" value="ACYL-COA-BINDING PROTEIN, ACBP"/>
    <property type="match status" value="1"/>
</dbReference>
<evidence type="ECO:0000313" key="5">
    <source>
        <dbReference type="Proteomes" id="UP000677054"/>
    </source>
</evidence>
<dbReference type="SUPFAM" id="SSF47027">
    <property type="entry name" value="Acyl-CoA binding protein"/>
    <property type="match status" value="1"/>
</dbReference>
<dbReference type="OrthoDB" id="346910at2759"/>